<dbReference type="EMBL" id="JABTCN010000007">
    <property type="protein sequence ID" value="MBA8776056.1"/>
    <property type="molecule type" value="Genomic_DNA"/>
</dbReference>
<dbReference type="InterPro" id="IPR003593">
    <property type="entry name" value="AAA+_ATPase"/>
</dbReference>
<evidence type="ECO:0000256" key="6">
    <source>
        <dbReference type="ARBA" id="ARBA00022840"/>
    </source>
</evidence>
<evidence type="ECO:0000256" key="3">
    <source>
        <dbReference type="ARBA" id="ARBA00022448"/>
    </source>
</evidence>
<dbReference type="RefSeq" id="WP_182280536.1">
    <property type="nucleotide sequence ID" value="NZ_JABTCN010000007.1"/>
</dbReference>
<name>A0A9X0PE29_9STAP</name>
<comment type="caution">
    <text evidence="9">The sequence shown here is derived from an EMBL/GenBank/DDBJ whole genome shotgun (WGS) entry which is preliminary data.</text>
</comment>
<dbReference type="GO" id="GO:0016887">
    <property type="term" value="F:ATP hydrolysis activity"/>
    <property type="evidence" value="ECO:0007669"/>
    <property type="project" value="InterPro"/>
</dbReference>
<dbReference type="PROSITE" id="PS00211">
    <property type="entry name" value="ABC_TRANSPORTER_1"/>
    <property type="match status" value="1"/>
</dbReference>
<gene>
    <name evidence="9" type="ORF">HR081_03835</name>
</gene>
<evidence type="ECO:0000259" key="8">
    <source>
        <dbReference type="PROSITE" id="PS50893"/>
    </source>
</evidence>
<comment type="subcellular location">
    <subcellularLocation>
        <location evidence="1">Cell membrane</location>
        <topology evidence="1">Peripheral membrane protein</topology>
    </subcellularLocation>
</comment>
<keyword evidence="6 9" id="KW-0067">ATP-binding</keyword>
<evidence type="ECO:0000313" key="10">
    <source>
        <dbReference type="Proteomes" id="UP000524893"/>
    </source>
</evidence>
<dbReference type="PROSITE" id="PS50893">
    <property type="entry name" value="ABC_TRANSPORTER_2"/>
    <property type="match status" value="1"/>
</dbReference>
<dbReference type="Gene3D" id="3.40.50.300">
    <property type="entry name" value="P-loop containing nucleotide triphosphate hydrolases"/>
    <property type="match status" value="1"/>
</dbReference>
<keyword evidence="5" id="KW-0547">Nucleotide-binding</keyword>
<keyword evidence="7" id="KW-0472">Membrane</keyword>
<evidence type="ECO:0000256" key="4">
    <source>
        <dbReference type="ARBA" id="ARBA00022475"/>
    </source>
</evidence>
<evidence type="ECO:0000313" key="9">
    <source>
        <dbReference type="EMBL" id="MBA8776056.1"/>
    </source>
</evidence>
<dbReference type="GO" id="GO:0005524">
    <property type="term" value="F:ATP binding"/>
    <property type="evidence" value="ECO:0007669"/>
    <property type="project" value="UniProtKB-KW"/>
</dbReference>
<organism evidence="9 10">
    <name type="scientific">Staphylococcus coagulans</name>
    <dbReference type="NCBI Taxonomy" id="74706"/>
    <lineage>
        <taxon>Bacteria</taxon>
        <taxon>Bacillati</taxon>
        <taxon>Bacillota</taxon>
        <taxon>Bacilli</taxon>
        <taxon>Bacillales</taxon>
        <taxon>Staphylococcaceae</taxon>
        <taxon>Staphylococcus</taxon>
    </lineage>
</organism>
<dbReference type="InterPro" id="IPR003439">
    <property type="entry name" value="ABC_transporter-like_ATP-bd"/>
</dbReference>
<keyword evidence="4" id="KW-1003">Cell membrane</keyword>
<dbReference type="Proteomes" id="UP000524893">
    <property type="component" value="Unassembled WGS sequence"/>
</dbReference>
<dbReference type="GO" id="GO:0005886">
    <property type="term" value="C:plasma membrane"/>
    <property type="evidence" value="ECO:0007669"/>
    <property type="project" value="UniProtKB-SubCell"/>
</dbReference>
<evidence type="ECO:0000256" key="5">
    <source>
        <dbReference type="ARBA" id="ARBA00022741"/>
    </source>
</evidence>
<comment type="similarity">
    <text evidence="2">Belongs to the ABC transporter superfamily.</text>
</comment>
<evidence type="ECO:0000256" key="2">
    <source>
        <dbReference type="ARBA" id="ARBA00005417"/>
    </source>
</evidence>
<evidence type="ECO:0000256" key="1">
    <source>
        <dbReference type="ARBA" id="ARBA00004202"/>
    </source>
</evidence>
<keyword evidence="3" id="KW-0813">Transport</keyword>
<feature type="domain" description="ABC transporter" evidence="8">
    <location>
        <begin position="8"/>
        <end position="245"/>
    </location>
</feature>
<dbReference type="PANTHER" id="PTHR43297:SF2">
    <property type="entry name" value="DIPEPTIDE TRANSPORT ATP-BINDING PROTEIN DPPD"/>
    <property type="match status" value="1"/>
</dbReference>
<dbReference type="AlphaFoldDB" id="A0A9X0PE29"/>
<dbReference type="SMART" id="SM00382">
    <property type="entry name" value="AAA"/>
    <property type="match status" value="1"/>
</dbReference>
<reference evidence="9 10" key="1">
    <citation type="journal article" date="2020" name="Access Microbiol">
        <title>Isolation and genome sequencing of Staphylococcus schleiferi subspecies coagulans from Antarctic seals.</title>
        <authorList>
            <person name="Foster G."/>
            <person name="Robb A."/>
            <person name="Paterson G.K."/>
        </authorList>
    </citation>
    <scope>NUCLEOTIDE SEQUENCE [LARGE SCALE GENOMIC DNA]</scope>
    <source>
        <strain evidence="9 10">M615/02/4</strain>
    </source>
</reference>
<dbReference type="Pfam" id="PF00005">
    <property type="entry name" value="ABC_tran"/>
    <property type="match status" value="1"/>
</dbReference>
<protein>
    <submittedName>
        <fullName evidence="9">ABC transporter ATP-binding protein</fullName>
    </submittedName>
</protein>
<dbReference type="InterPro" id="IPR050388">
    <property type="entry name" value="ABC_Ni/Peptide_Import"/>
</dbReference>
<dbReference type="SUPFAM" id="SSF52540">
    <property type="entry name" value="P-loop containing nucleoside triphosphate hydrolases"/>
    <property type="match status" value="1"/>
</dbReference>
<accession>A0A9X0PE29</accession>
<dbReference type="InterPro" id="IPR017871">
    <property type="entry name" value="ABC_transporter-like_CS"/>
</dbReference>
<proteinExistence type="inferred from homology"/>
<evidence type="ECO:0000256" key="7">
    <source>
        <dbReference type="ARBA" id="ARBA00023136"/>
    </source>
</evidence>
<dbReference type="PANTHER" id="PTHR43297">
    <property type="entry name" value="OLIGOPEPTIDE TRANSPORT ATP-BINDING PROTEIN APPD"/>
    <property type="match status" value="1"/>
</dbReference>
<sequence>MPITQQNVRTNDEIISVDQFTIMHQDRILLKDIAMTVTKGAFYCIIGESGSGKTLLTRAILQMNAPQLEQKGTIAVDLVQVDAVFQDAQSNMFQNVTLQKHFNALYATKSKRPSRKDQQSEIHQMMTQLGLSQPEQLLKRYPFELSGGMAQRIAFIMALVRQPDCLILDEPTSALDQENSQKFMHHLMEVIRQRDLTVLFVTHDFNLVRRYATHVSVMKSGEMIESGSVTQILSHPKHPYTQQLIEAANRRNAYVTY</sequence>
<dbReference type="InterPro" id="IPR027417">
    <property type="entry name" value="P-loop_NTPase"/>
</dbReference>